<feature type="domain" description="Fibronectin type-III" evidence="3">
    <location>
        <begin position="169"/>
        <end position="256"/>
    </location>
</feature>
<feature type="region of interest" description="Disordered" evidence="2">
    <location>
        <begin position="242"/>
        <end position="261"/>
    </location>
</feature>
<feature type="domain" description="Fibronectin type-III" evidence="3">
    <location>
        <begin position="340"/>
        <end position="432"/>
    </location>
</feature>
<accession>A0A6J5N2L5</accession>
<dbReference type="InterPro" id="IPR003961">
    <property type="entry name" value="FN3_dom"/>
</dbReference>
<reference evidence="4" key="1">
    <citation type="submission" date="2020-04" db="EMBL/GenBank/DDBJ databases">
        <authorList>
            <person name="Chiriac C."/>
            <person name="Salcher M."/>
            <person name="Ghai R."/>
            <person name="Kavagutti S V."/>
        </authorList>
    </citation>
    <scope>NUCLEOTIDE SEQUENCE</scope>
</reference>
<dbReference type="SMART" id="SM00060">
    <property type="entry name" value="FN3"/>
    <property type="match status" value="3"/>
</dbReference>
<evidence type="ECO:0000256" key="2">
    <source>
        <dbReference type="SAM" id="MobiDB-lite"/>
    </source>
</evidence>
<dbReference type="InterPro" id="IPR013783">
    <property type="entry name" value="Ig-like_fold"/>
</dbReference>
<protein>
    <submittedName>
        <fullName evidence="4">Fibronectin type III</fullName>
    </submittedName>
</protein>
<feature type="compositionally biased region" description="Polar residues" evidence="2">
    <location>
        <begin position="251"/>
        <end position="261"/>
    </location>
</feature>
<proteinExistence type="predicted"/>
<dbReference type="Gene3D" id="2.60.40.10">
    <property type="entry name" value="Immunoglobulins"/>
    <property type="match status" value="3"/>
</dbReference>
<dbReference type="PROSITE" id="PS50853">
    <property type="entry name" value="FN3"/>
    <property type="match status" value="2"/>
</dbReference>
<evidence type="ECO:0000256" key="1">
    <source>
        <dbReference type="ARBA" id="ARBA00022737"/>
    </source>
</evidence>
<dbReference type="CDD" id="cd00063">
    <property type="entry name" value="FN3"/>
    <property type="match status" value="2"/>
</dbReference>
<dbReference type="InterPro" id="IPR036116">
    <property type="entry name" value="FN3_sf"/>
</dbReference>
<evidence type="ECO:0000259" key="3">
    <source>
        <dbReference type="PROSITE" id="PS50853"/>
    </source>
</evidence>
<evidence type="ECO:0000313" key="4">
    <source>
        <dbReference type="EMBL" id="CAB4152998.1"/>
    </source>
</evidence>
<keyword evidence="1" id="KW-0677">Repeat</keyword>
<dbReference type="InterPro" id="IPR050964">
    <property type="entry name" value="Striated_Muscle_Regulatory"/>
</dbReference>
<organism evidence="4">
    <name type="scientific">uncultured Caudovirales phage</name>
    <dbReference type="NCBI Taxonomy" id="2100421"/>
    <lineage>
        <taxon>Viruses</taxon>
        <taxon>Duplodnaviria</taxon>
        <taxon>Heunggongvirae</taxon>
        <taxon>Uroviricota</taxon>
        <taxon>Caudoviricetes</taxon>
        <taxon>Peduoviridae</taxon>
        <taxon>Maltschvirus</taxon>
        <taxon>Maltschvirus maltsch</taxon>
    </lineage>
</organism>
<gene>
    <name evidence="4" type="ORF">UFOVP621_38</name>
</gene>
<sequence length="477" mass="48272">MATYTIGTAGTSGYYNNRGANLAPYNYGTKITVPNGKCWLVTDVTIQLASNSGTKNVYGHIWNAAGTDYWQGSAVSVAADTSPTFTAYNLGDPGSTKLLNNISGANDYWYVGFSKAAADSINWDVTGATGVSTGTATGDTVNGDLDNFTPTASLARCLVGKFTYTEVTAPAAPTLTATPGNGQVSLSWTAPSNGGVAISGYTLKRGTTALYTGTNTSFTETGLSNGTSYTYTVTATNGVGTGSAGSASATPRTVPSAPTVSITRGSGSVEVTWSAGSNGGSSINATYYAINEGSATAAPASPFTLSGLTNGTPVTITMYHTNAAGTGATGTSNTVTPYGIPFAPTITSITPTANSLSVAFTAGSNNGSTITNYKYSLNGGSTFTARSPAAITSPLEITGLTSNTPYEVQIRAVNAAGDGTPTATTSATTLGGRVSISDGAGNWNPVQIAQYTGTIWDSNSVLVYISNGDDTWHLANG</sequence>
<dbReference type="PANTHER" id="PTHR13817:SF73">
    <property type="entry name" value="FIBRONECTIN TYPE-III DOMAIN-CONTAINING PROTEIN"/>
    <property type="match status" value="1"/>
</dbReference>
<name>A0A6J5N2L5_9CAUD</name>
<dbReference type="EMBL" id="LR796586">
    <property type="protein sequence ID" value="CAB4152998.1"/>
    <property type="molecule type" value="Genomic_DNA"/>
</dbReference>
<dbReference type="Pfam" id="PF00041">
    <property type="entry name" value="fn3"/>
    <property type="match status" value="2"/>
</dbReference>
<dbReference type="PANTHER" id="PTHR13817">
    <property type="entry name" value="TITIN"/>
    <property type="match status" value="1"/>
</dbReference>
<dbReference type="PRINTS" id="PR00014">
    <property type="entry name" value="FNTYPEIII"/>
</dbReference>
<dbReference type="SUPFAM" id="SSF49265">
    <property type="entry name" value="Fibronectin type III"/>
    <property type="match status" value="2"/>
</dbReference>